<dbReference type="GO" id="GO:0046872">
    <property type="term" value="F:metal ion binding"/>
    <property type="evidence" value="ECO:0007669"/>
    <property type="project" value="UniProtKB-KW"/>
</dbReference>
<evidence type="ECO:0000313" key="7">
    <source>
        <dbReference type="Proteomes" id="UP000238220"/>
    </source>
</evidence>
<dbReference type="PROSITE" id="PS51352">
    <property type="entry name" value="THIOREDOXIN_2"/>
    <property type="match status" value="1"/>
</dbReference>
<feature type="binding site" evidence="3">
    <location>
        <position position="85"/>
    </location>
    <ligand>
        <name>Cu cation</name>
        <dbReference type="ChEBI" id="CHEBI:23378"/>
    </ligand>
</feature>
<sequence length="205" mass="21618">MANAHKSVLYGMIAALAAVLGVVVAVTLSQPRGTAELQSGTLLPQPRALPAFTLTDQDGQPFTAASLAGRWTLLFPGFTYCPDVCPTTLALLKQVKAGLGPEQPLHVVFLSVDPERDTPARLKSYIAQFDPAFVGVTVGEPQLADVTRALGIAYAKVPGASPESYQMDHSASMILLNPQGQIVAYLTPPFEAGRLVADLKPLVAP</sequence>
<protein>
    <submittedName>
        <fullName evidence="6">SCO family protein</fullName>
    </submittedName>
</protein>
<dbReference type="InterPro" id="IPR013766">
    <property type="entry name" value="Thioredoxin_domain"/>
</dbReference>
<dbReference type="SUPFAM" id="SSF52833">
    <property type="entry name" value="Thioredoxin-like"/>
    <property type="match status" value="1"/>
</dbReference>
<dbReference type="AlphaFoldDB" id="A0A2S5TA93"/>
<dbReference type="EMBL" id="PSNW01000018">
    <property type="protein sequence ID" value="PPE71924.1"/>
    <property type="molecule type" value="Genomic_DNA"/>
</dbReference>
<evidence type="ECO:0000256" key="4">
    <source>
        <dbReference type="PIRSR" id="PIRSR603782-2"/>
    </source>
</evidence>
<comment type="similarity">
    <text evidence="1">Belongs to the SCO1/2 family.</text>
</comment>
<dbReference type="PANTHER" id="PTHR12151">
    <property type="entry name" value="ELECTRON TRANSPORT PROTIN SCO1/SENC FAMILY MEMBER"/>
    <property type="match status" value="1"/>
</dbReference>
<evidence type="ECO:0000256" key="1">
    <source>
        <dbReference type="ARBA" id="ARBA00010996"/>
    </source>
</evidence>
<organism evidence="6 7">
    <name type="scientific">Solimonas fluminis</name>
    <dbReference type="NCBI Taxonomy" id="2086571"/>
    <lineage>
        <taxon>Bacteria</taxon>
        <taxon>Pseudomonadati</taxon>
        <taxon>Pseudomonadota</taxon>
        <taxon>Gammaproteobacteria</taxon>
        <taxon>Nevskiales</taxon>
        <taxon>Nevskiaceae</taxon>
        <taxon>Solimonas</taxon>
    </lineage>
</organism>
<keyword evidence="4" id="KW-1015">Disulfide bond</keyword>
<proteinExistence type="inferred from homology"/>
<keyword evidence="3" id="KW-0479">Metal-binding</keyword>
<name>A0A2S5TA93_9GAMM</name>
<dbReference type="InterPro" id="IPR036249">
    <property type="entry name" value="Thioredoxin-like_sf"/>
</dbReference>
<keyword evidence="7" id="KW-1185">Reference proteome</keyword>
<dbReference type="RefSeq" id="WP_104232363.1">
    <property type="nucleotide sequence ID" value="NZ_PSNW01000018.1"/>
</dbReference>
<dbReference type="Proteomes" id="UP000238220">
    <property type="component" value="Unassembled WGS sequence"/>
</dbReference>
<dbReference type="PANTHER" id="PTHR12151:SF25">
    <property type="entry name" value="LINALOOL DEHYDRATASE_ISOMERASE DOMAIN-CONTAINING PROTEIN"/>
    <property type="match status" value="1"/>
</dbReference>
<gene>
    <name evidence="6" type="ORF">C3942_21160</name>
</gene>
<dbReference type="CDD" id="cd02968">
    <property type="entry name" value="SCO"/>
    <property type="match status" value="1"/>
</dbReference>
<dbReference type="OrthoDB" id="9790194at2"/>
<dbReference type="Pfam" id="PF02630">
    <property type="entry name" value="SCO1-SenC"/>
    <property type="match status" value="1"/>
</dbReference>
<comment type="caution">
    <text evidence="6">The sequence shown here is derived from an EMBL/GenBank/DDBJ whole genome shotgun (WGS) entry which is preliminary data.</text>
</comment>
<feature type="domain" description="Thioredoxin" evidence="5">
    <location>
        <begin position="43"/>
        <end position="205"/>
    </location>
</feature>
<evidence type="ECO:0000256" key="2">
    <source>
        <dbReference type="ARBA" id="ARBA00023008"/>
    </source>
</evidence>
<feature type="binding site" evidence="3">
    <location>
        <position position="81"/>
    </location>
    <ligand>
        <name>Cu cation</name>
        <dbReference type="ChEBI" id="CHEBI:23378"/>
    </ligand>
</feature>
<evidence type="ECO:0000259" key="5">
    <source>
        <dbReference type="PROSITE" id="PS51352"/>
    </source>
</evidence>
<feature type="disulfide bond" description="Redox-active" evidence="4">
    <location>
        <begin position="81"/>
        <end position="85"/>
    </location>
</feature>
<reference evidence="6 7" key="1">
    <citation type="submission" date="2018-02" db="EMBL/GenBank/DDBJ databases">
        <title>Genome sequencing of Solimonas sp. HR-BB.</title>
        <authorList>
            <person name="Lee Y."/>
            <person name="Jeon C.O."/>
        </authorList>
    </citation>
    <scope>NUCLEOTIDE SEQUENCE [LARGE SCALE GENOMIC DNA]</scope>
    <source>
        <strain evidence="6 7">HR-BB</strain>
    </source>
</reference>
<evidence type="ECO:0000256" key="3">
    <source>
        <dbReference type="PIRSR" id="PIRSR603782-1"/>
    </source>
</evidence>
<accession>A0A2S5TA93</accession>
<dbReference type="Gene3D" id="3.40.30.10">
    <property type="entry name" value="Glutaredoxin"/>
    <property type="match status" value="1"/>
</dbReference>
<feature type="binding site" evidence="3">
    <location>
        <position position="169"/>
    </location>
    <ligand>
        <name>Cu cation</name>
        <dbReference type="ChEBI" id="CHEBI:23378"/>
    </ligand>
</feature>
<dbReference type="InterPro" id="IPR003782">
    <property type="entry name" value="SCO1/SenC"/>
</dbReference>
<evidence type="ECO:0000313" key="6">
    <source>
        <dbReference type="EMBL" id="PPE71924.1"/>
    </source>
</evidence>
<keyword evidence="2 3" id="KW-0186">Copper</keyword>